<dbReference type="GO" id="GO:0003964">
    <property type="term" value="F:RNA-directed DNA polymerase activity"/>
    <property type="evidence" value="ECO:0007669"/>
    <property type="project" value="UniProtKB-KW"/>
</dbReference>
<keyword evidence="3" id="KW-0695">RNA-directed DNA polymerase</keyword>
<proteinExistence type="predicted"/>
<keyword evidence="3" id="KW-0808">Transferase</keyword>
<feature type="region of interest" description="Disordered" evidence="1">
    <location>
        <begin position="1"/>
        <end position="61"/>
    </location>
</feature>
<dbReference type="InterPro" id="IPR001584">
    <property type="entry name" value="Integrase_cat-core"/>
</dbReference>
<evidence type="ECO:0000313" key="3">
    <source>
        <dbReference type="EMBL" id="CEG39783.1"/>
    </source>
</evidence>
<sequence>MDGDGLGTKRHSRTQSLEDATKTPNAKRFDQRSGFKGLVRSGNKRHQRKHSQEESAEIHNVKRSAQYKEHQGLDELSDSAEDFEAAYVVNSVGEMPTMYKSAMESSDAEDDVCGPMQTATFGGMRYFVTFIDENSHFIMVYLLRNKSEVAGKFASFVAYAETQTGKVLKALCCDNGGEYSSSK</sequence>
<dbReference type="GO" id="GO:0015074">
    <property type="term" value="P:DNA integration"/>
    <property type="evidence" value="ECO:0007669"/>
    <property type="project" value="InterPro"/>
</dbReference>
<dbReference type="STRING" id="4781.A0A0P1AFJ5"/>
<evidence type="ECO:0000313" key="4">
    <source>
        <dbReference type="Proteomes" id="UP000054928"/>
    </source>
</evidence>
<feature type="domain" description="Integrase catalytic" evidence="2">
    <location>
        <begin position="92"/>
        <end position="183"/>
    </location>
</feature>
<reference evidence="4" key="1">
    <citation type="submission" date="2014-09" db="EMBL/GenBank/DDBJ databases">
        <authorList>
            <person name="Sharma Rahul"/>
            <person name="Thines Marco"/>
        </authorList>
    </citation>
    <scope>NUCLEOTIDE SEQUENCE [LARGE SCALE GENOMIC DNA]</scope>
</reference>
<dbReference type="InterPro" id="IPR036397">
    <property type="entry name" value="RNaseH_sf"/>
</dbReference>
<dbReference type="PANTHER" id="PTHR42648">
    <property type="entry name" value="TRANSPOSASE, PUTATIVE-RELATED"/>
    <property type="match status" value="1"/>
</dbReference>
<dbReference type="AlphaFoldDB" id="A0A0P1AFJ5"/>
<feature type="compositionally biased region" description="Basic and acidic residues" evidence="1">
    <location>
        <begin position="50"/>
        <end position="61"/>
    </location>
</feature>
<feature type="compositionally biased region" description="Polar residues" evidence="1">
    <location>
        <begin position="14"/>
        <end position="24"/>
    </location>
</feature>
<name>A0A0P1AFJ5_PLAHL</name>
<accession>A0A0P1AFJ5</accession>
<dbReference type="PROSITE" id="PS50994">
    <property type="entry name" value="INTEGRASE"/>
    <property type="match status" value="1"/>
</dbReference>
<dbReference type="Proteomes" id="UP000054928">
    <property type="component" value="Unassembled WGS sequence"/>
</dbReference>
<dbReference type="OrthoDB" id="118622at2759"/>
<dbReference type="EMBL" id="CCYD01000442">
    <property type="protein sequence ID" value="CEG39783.1"/>
    <property type="molecule type" value="Genomic_DNA"/>
</dbReference>
<dbReference type="SUPFAM" id="SSF53098">
    <property type="entry name" value="Ribonuclease H-like"/>
    <property type="match status" value="1"/>
</dbReference>
<dbReference type="InterPro" id="IPR039537">
    <property type="entry name" value="Retrotran_Ty1/copia-like"/>
</dbReference>
<dbReference type="Gene3D" id="3.30.420.10">
    <property type="entry name" value="Ribonuclease H-like superfamily/Ribonuclease H"/>
    <property type="match status" value="1"/>
</dbReference>
<dbReference type="InterPro" id="IPR012337">
    <property type="entry name" value="RNaseH-like_sf"/>
</dbReference>
<dbReference type="RefSeq" id="XP_024576152.1">
    <property type="nucleotide sequence ID" value="XM_024725368.1"/>
</dbReference>
<keyword evidence="4" id="KW-1185">Reference proteome</keyword>
<evidence type="ECO:0000256" key="1">
    <source>
        <dbReference type="SAM" id="MobiDB-lite"/>
    </source>
</evidence>
<dbReference type="PANTHER" id="PTHR42648:SF28">
    <property type="entry name" value="TRANSPOSON-ENCODED PROTEIN WITH RIBONUCLEASE H-LIKE AND RETROVIRUS ZINC FINGER-LIKE DOMAINS"/>
    <property type="match status" value="1"/>
</dbReference>
<organism evidence="3 4">
    <name type="scientific">Plasmopara halstedii</name>
    <name type="common">Downy mildew of sunflower</name>
    <dbReference type="NCBI Taxonomy" id="4781"/>
    <lineage>
        <taxon>Eukaryota</taxon>
        <taxon>Sar</taxon>
        <taxon>Stramenopiles</taxon>
        <taxon>Oomycota</taxon>
        <taxon>Peronosporomycetes</taxon>
        <taxon>Peronosporales</taxon>
        <taxon>Peronosporaceae</taxon>
        <taxon>Plasmopara</taxon>
    </lineage>
</organism>
<keyword evidence="3" id="KW-0548">Nucleotidyltransferase</keyword>
<evidence type="ECO:0000259" key="2">
    <source>
        <dbReference type="PROSITE" id="PS50994"/>
    </source>
</evidence>
<protein>
    <submittedName>
        <fullName evidence="3">FOG: Transposon-encoded proteins with TYA, reverse transcriptase, integrase domains in various combinations</fullName>
    </submittedName>
</protein>
<dbReference type="GeneID" id="36405074"/>
<dbReference type="GO" id="GO:0003676">
    <property type="term" value="F:nucleic acid binding"/>
    <property type="evidence" value="ECO:0007669"/>
    <property type="project" value="InterPro"/>
</dbReference>